<gene>
    <name evidence="7" type="ORF">PC110_g13982</name>
    <name evidence="2" type="ORF">PC113_g18497</name>
    <name evidence="3" type="ORF">PC115_g17796</name>
    <name evidence="4" type="ORF">PC117_g7107</name>
    <name evidence="5" type="ORF">PC118_g9373</name>
    <name evidence="6" type="ORF">PC129_g21094</name>
</gene>
<reference evidence="7 8" key="1">
    <citation type="submission" date="2018-01" db="EMBL/GenBank/DDBJ databases">
        <title>Draft genome of the strawberry crown rot pathogen Phytophthora cactorum.</title>
        <authorList>
            <person name="Armitage A.D."/>
            <person name="Lysoe E."/>
            <person name="Nellist C.F."/>
            <person name="Harrison R.J."/>
            <person name="Brurberg M.B."/>
        </authorList>
    </citation>
    <scope>NUCLEOTIDE SEQUENCE [LARGE SCALE GENOMIC DNA]</scope>
    <source>
        <strain evidence="7 8">10300</strain>
    </source>
</reference>
<comment type="caution">
    <text evidence="7">The sequence shown here is derived from an EMBL/GenBank/DDBJ whole genome shotgun (WGS) entry which is preliminary data.</text>
</comment>
<feature type="chain" id="PRO_5039985619" description="RxLR effector protein" evidence="1">
    <location>
        <begin position="22"/>
        <end position="67"/>
    </location>
</feature>
<dbReference type="EMBL" id="RCML01000255">
    <property type="protein sequence ID" value="KAG2983565.1"/>
    <property type="molecule type" value="Genomic_DNA"/>
</dbReference>
<evidence type="ECO:0000313" key="3">
    <source>
        <dbReference type="EMBL" id="KAG2895523.1"/>
    </source>
</evidence>
<dbReference type="Proteomes" id="UP000697107">
    <property type="component" value="Unassembled WGS sequence"/>
</dbReference>
<evidence type="ECO:0000313" key="5">
    <source>
        <dbReference type="EMBL" id="KAG2983565.1"/>
    </source>
</evidence>
<protein>
    <recommendedName>
        <fullName evidence="9">RxLR effector protein</fullName>
    </recommendedName>
</protein>
<keyword evidence="8" id="KW-1185">Reference proteome</keyword>
<dbReference type="EMBL" id="RCMI01000872">
    <property type="protein sequence ID" value="KAG2895523.1"/>
    <property type="molecule type" value="Genomic_DNA"/>
</dbReference>
<accession>A0A329RZ92</accession>
<dbReference type="EMBL" id="RCMK01000141">
    <property type="protein sequence ID" value="KAG2947100.1"/>
    <property type="molecule type" value="Genomic_DNA"/>
</dbReference>
<sequence>MRLIYILAVIIAAALRASGTALPVAKDFKAMIENGAALARSMRLLPMAGDFSVGSRRTRSMKKNDLD</sequence>
<dbReference type="Proteomes" id="UP000736787">
    <property type="component" value="Unassembled WGS sequence"/>
</dbReference>
<proteinExistence type="predicted"/>
<organism evidence="7 8">
    <name type="scientific">Phytophthora cactorum</name>
    <dbReference type="NCBI Taxonomy" id="29920"/>
    <lineage>
        <taxon>Eukaryota</taxon>
        <taxon>Sar</taxon>
        <taxon>Stramenopiles</taxon>
        <taxon>Oomycota</taxon>
        <taxon>Peronosporomycetes</taxon>
        <taxon>Peronosporales</taxon>
        <taxon>Peronosporaceae</taxon>
        <taxon>Phytophthora</taxon>
    </lineage>
</organism>
<dbReference type="Proteomes" id="UP000251314">
    <property type="component" value="Unassembled WGS sequence"/>
</dbReference>
<dbReference type="EMBL" id="MJFZ01000414">
    <property type="protein sequence ID" value="RAW29650.1"/>
    <property type="molecule type" value="Genomic_DNA"/>
</dbReference>
<evidence type="ECO:0000313" key="4">
    <source>
        <dbReference type="EMBL" id="KAG2947100.1"/>
    </source>
</evidence>
<dbReference type="AlphaFoldDB" id="A0A329RZ92"/>
<keyword evidence="1" id="KW-0732">Signal</keyword>
<dbReference type="EMBL" id="RCMG01000872">
    <property type="protein sequence ID" value="KAG2843984.1"/>
    <property type="molecule type" value="Genomic_DNA"/>
</dbReference>
<dbReference type="Proteomes" id="UP000760860">
    <property type="component" value="Unassembled WGS sequence"/>
</dbReference>
<evidence type="ECO:0008006" key="9">
    <source>
        <dbReference type="Google" id="ProtNLM"/>
    </source>
</evidence>
<evidence type="ECO:0000313" key="6">
    <source>
        <dbReference type="EMBL" id="KAG3207869.1"/>
    </source>
</evidence>
<dbReference type="EMBL" id="RCMV01001615">
    <property type="protein sequence ID" value="KAG3207869.1"/>
    <property type="molecule type" value="Genomic_DNA"/>
</dbReference>
<evidence type="ECO:0000313" key="7">
    <source>
        <dbReference type="EMBL" id="RAW29650.1"/>
    </source>
</evidence>
<name>A0A329RZ92_9STRA</name>
<dbReference type="Proteomes" id="UP000735874">
    <property type="component" value="Unassembled WGS sequence"/>
</dbReference>
<dbReference type="Proteomes" id="UP000774804">
    <property type="component" value="Unassembled WGS sequence"/>
</dbReference>
<dbReference type="VEuPathDB" id="FungiDB:PC110_g13982"/>
<feature type="signal peptide" evidence="1">
    <location>
        <begin position="1"/>
        <end position="21"/>
    </location>
</feature>
<evidence type="ECO:0000313" key="2">
    <source>
        <dbReference type="EMBL" id="KAG2843984.1"/>
    </source>
</evidence>
<reference evidence="2" key="2">
    <citation type="submission" date="2018-10" db="EMBL/GenBank/DDBJ databases">
        <title>Effector identification in a new, highly contiguous assembly of the strawberry crown rot pathogen Phytophthora cactorum.</title>
        <authorList>
            <person name="Armitage A.D."/>
            <person name="Nellist C.F."/>
            <person name="Bates H."/>
            <person name="Vickerstaff R.J."/>
            <person name="Harrison R.J."/>
        </authorList>
    </citation>
    <scope>NUCLEOTIDE SEQUENCE</scope>
    <source>
        <strain evidence="2">15-7</strain>
        <strain evidence="3">4032</strain>
        <strain evidence="4">4040</strain>
        <strain evidence="5">P415</strain>
        <strain evidence="6">P421</strain>
    </source>
</reference>
<evidence type="ECO:0000313" key="8">
    <source>
        <dbReference type="Proteomes" id="UP000251314"/>
    </source>
</evidence>
<evidence type="ECO:0000256" key="1">
    <source>
        <dbReference type="SAM" id="SignalP"/>
    </source>
</evidence>